<dbReference type="Proteomes" id="UP000230069">
    <property type="component" value="Unassembled WGS sequence"/>
</dbReference>
<accession>A0A2G5F1X0</accession>
<dbReference type="InterPro" id="IPR052657">
    <property type="entry name" value="PDP_family_Arabidopsis"/>
</dbReference>
<feature type="compositionally biased region" description="Basic residues" evidence="1">
    <location>
        <begin position="445"/>
        <end position="454"/>
    </location>
</feature>
<feature type="region of interest" description="Disordered" evidence="1">
    <location>
        <begin position="428"/>
        <end position="494"/>
    </location>
</feature>
<dbReference type="PANTHER" id="PTHR10688:SF3">
    <property type="entry name" value="PWWP DOMAIN-CONTAINING PROTEIN 6"/>
    <property type="match status" value="1"/>
</dbReference>
<dbReference type="PANTHER" id="PTHR10688">
    <property type="entry name" value="PWWP DOMAIN-CONTAINING PROTEIN"/>
    <property type="match status" value="1"/>
</dbReference>
<dbReference type="PROSITE" id="PS50812">
    <property type="entry name" value="PWWP"/>
    <property type="match status" value="1"/>
</dbReference>
<organism evidence="3 4">
    <name type="scientific">Aquilegia coerulea</name>
    <name type="common">Rocky mountain columbine</name>
    <dbReference type="NCBI Taxonomy" id="218851"/>
    <lineage>
        <taxon>Eukaryota</taxon>
        <taxon>Viridiplantae</taxon>
        <taxon>Streptophyta</taxon>
        <taxon>Embryophyta</taxon>
        <taxon>Tracheophyta</taxon>
        <taxon>Spermatophyta</taxon>
        <taxon>Magnoliopsida</taxon>
        <taxon>Ranunculales</taxon>
        <taxon>Ranunculaceae</taxon>
        <taxon>Thalictroideae</taxon>
        <taxon>Aquilegia</taxon>
    </lineage>
</organism>
<evidence type="ECO:0000256" key="1">
    <source>
        <dbReference type="SAM" id="MobiDB-lite"/>
    </source>
</evidence>
<dbReference type="Pfam" id="PF00855">
    <property type="entry name" value="PWWP"/>
    <property type="match status" value="1"/>
</dbReference>
<evidence type="ECO:0000313" key="3">
    <source>
        <dbReference type="EMBL" id="PIA61956.1"/>
    </source>
</evidence>
<gene>
    <name evidence="3" type="ORF">AQUCO_00200151v1</name>
</gene>
<sequence length="943" mass="103498">METLEKSATSQTLIEESRVLSFCNSNGNGESDGVLVKCSSLVENELPFVNGNNVVQGDGLIVTKNGNNGNVKVCGDGELDKDGELVEKVEALEDGISLVVDIHGSPDNHTRDSAYEVVDVKENFDKDAISRVGTEVLGDGVHKQMCEEESPGAEMENIPIQNSIIEHEELIKSEEGSEEELDNMDDRDYKVSVGEFVWAKTLNRPWWPGQVYDPSNASKDIAMYYRKDRVLVAFFGDEASAWCYPSLVKPFQGNFRRMSKSGNSTSFNSAVKEALSRTGRYMETEWTCSCVSPKTQTPSARPLASHSGIKDGVVVPQGRIVGLSVTEFEPAKFISRLRGIAKVVSEINLLERTAFQSQLLAFNRANGWRDLCIYLDLQENSDCCGDDGDATTNDFDFNGLRGKSVVKTFQEDCPSLILSNGIGRSSKKIFQKRRRSRNVYSPLASRKRQKHKGLKVFVNAEDGSSNGMPISSPKEREKADPSGSPSTFSDGKDTTLHIDDVTIEGNGNGFSPRDRKKSKYLSPPYAMVSPEYKNLISLKDSMPDSPEVQKASHGEEYIANAGEPILCSDVTIRKNQSDGKNQRYVKGKVDVCEVLFEFYSAALDPMLLLKKSRKNDSVKGFFLNLRSYRYLSDHTMNESCAVGREMEEDATFHSPQRKSVDTALGLPVEDMHKTKCLKSAGGAKRKGRHWKEDARSQIPQSNSDVPLGSSGDGMQSKLFDVQVGLPGENPHKTDQPTSEGGARKRGRKRKKDAMSESCQISSEQASCITNKRTKATIGETSSAALLLNFASGVALPTKEDLITQFGRFGDLNELETDVMKDSNCARIVYKSKSNAEEAYNSSQKVSPLGAAVVSYELQYSTADSKASMANSQQSVPSLLGGNVVIPLSAVPPISEAPPLEVVRKNLESMTSMLEKLGDTLSPEVKANLESEIKRLLNKVGTMV</sequence>
<dbReference type="InterPro" id="IPR000313">
    <property type="entry name" value="PWWP_dom"/>
</dbReference>
<reference evidence="3 4" key="1">
    <citation type="submission" date="2017-09" db="EMBL/GenBank/DDBJ databases">
        <title>WGS assembly of Aquilegia coerulea Goldsmith.</title>
        <authorList>
            <person name="Hodges S."/>
            <person name="Kramer E."/>
            <person name="Nordborg M."/>
            <person name="Tomkins J."/>
            <person name="Borevitz J."/>
            <person name="Derieg N."/>
            <person name="Yan J."/>
            <person name="Mihaltcheva S."/>
            <person name="Hayes R.D."/>
            <person name="Rokhsar D."/>
        </authorList>
    </citation>
    <scope>NUCLEOTIDE SEQUENCE [LARGE SCALE GENOMIC DNA]</scope>
    <source>
        <strain evidence="4">cv. Goldsmith</strain>
    </source>
</reference>
<dbReference type="SUPFAM" id="SSF63748">
    <property type="entry name" value="Tudor/PWWP/MBT"/>
    <property type="match status" value="1"/>
</dbReference>
<feature type="domain" description="PWWP" evidence="2">
    <location>
        <begin position="193"/>
        <end position="242"/>
    </location>
</feature>
<dbReference type="AlphaFoldDB" id="A0A2G5F1X0"/>
<dbReference type="FunCoup" id="A0A2G5F1X0">
    <property type="interactions" value="506"/>
</dbReference>
<evidence type="ECO:0000313" key="4">
    <source>
        <dbReference type="Proteomes" id="UP000230069"/>
    </source>
</evidence>
<protein>
    <recommendedName>
        <fullName evidence="2">PWWP domain-containing protein</fullName>
    </recommendedName>
</protein>
<feature type="compositionally biased region" description="Basic residues" evidence="1">
    <location>
        <begin position="428"/>
        <end position="437"/>
    </location>
</feature>
<evidence type="ECO:0000259" key="2">
    <source>
        <dbReference type="PROSITE" id="PS50812"/>
    </source>
</evidence>
<name>A0A2G5F1X0_AQUCA</name>
<proteinExistence type="predicted"/>
<dbReference type="InParanoid" id="A0A2G5F1X0"/>
<dbReference type="SMART" id="SM00293">
    <property type="entry name" value="PWWP"/>
    <property type="match status" value="1"/>
</dbReference>
<dbReference type="OrthoDB" id="62853at2759"/>
<dbReference type="CDD" id="cd05162">
    <property type="entry name" value="PWWP"/>
    <property type="match status" value="1"/>
</dbReference>
<dbReference type="Gene3D" id="2.30.30.140">
    <property type="match status" value="1"/>
</dbReference>
<feature type="region of interest" description="Disordered" evidence="1">
    <location>
        <begin position="679"/>
        <end position="758"/>
    </location>
</feature>
<keyword evidence="4" id="KW-1185">Reference proteome</keyword>
<dbReference type="EMBL" id="KZ305019">
    <property type="protein sequence ID" value="PIA61956.1"/>
    <property type="molecule type" value="Genomic_DNA"/>
</dbReference>